<gene>
    <name evidence="7" type="ordered locus">Mfla_1265</name>
</gene>
<dbReference type="RefSeq" id="WP_011479487.1">
    <property type="nucleotide sequence ID" value="NC_007947.1"/>
</dbReference>
<dbReference type="EMBL" id="CP000284">
    <property type="protein sequence ID" value="ABE49533.1"/>
    <property type="molecule type" value="Genomic_DNA"/>
</dbReference>
<dbReference type="Proteomes" id="UP000002440">
    <property type="component" value="Chromosome"/>
</dbReference>
<proteinExistence type="inferred from homology"/>
<keyword evidence="2 4" id="KW-0694">RNA-binding</keyword>
<evidence type="ECO:0000259" key="6">
    <source>
        <dbReference type="SMART" id="SM00363"/>
    </source>
</evidence>
<dbReference type="SUPFAM" id="SSF55174">
    <property type="entry name" value="Alpha-L RNA-binding motif"/>
    <property type="match status" value="1"/>
</dbReference>
<dbReference type="OrthoDB" id="9797176at2"/>
<evidence type="ECO:0000256" key="2">
    <source>
        <dbReference type="ARBA" id="ARBA00022884"/>
    </source>
</evidence>
<dbReference type="SMART" id="SM00363">
    <property type="entry name" value="S4"/>
    <property type="match status" value="1"/>
</dbReference>
<dbReference type="GO" id="GO:0043023">
    <property type="term" value="F:ribosomal large subunit binding"/>
    <property type="evidence" value="ECO:0007669"/>
    <property type="project" value="InterPro"/>
</dbReference>
<dbReference type="InterPro" id="IPR025708">
    <property type="entry name" value="HSP15"/>
</dbReference>
<evidence type="ECO:0000256" key="3">
    <source>
        <dbReference type="ARBA" id="ARBA00023125"/>
    </source>
</evidence>
<dbReference type="STRING" id="265072.Mfla_1265"/>
<dbReference type="HOGENOM" id="CLU_101003_2_1_4"/>
<accession>Q1H1V4</accession>
<organism evidence="7 8">
    <name type="scientific">Methylobacillus flagellatus (strain ATCC 51484 / DSM 6875 / VKM B-1610 / KT)</name>
    <dbReference type="NCBI Taxonomy" id="265072"/>
    <lineage>
        <taxon>Bacteria</taxon>
        <taxon>Pseudomonadati</taxon>
        <taxon>Pseudomonadota</taxon>
        <taxon>Betaproteobacteria</taxon>
        <taxon>Nitrosomonadales</taxon>
        <taxon>Methylophilaceae</taxon>
        <taxon>Methylobacillus</taxon>
    </lineage>
</organism>
<feature type="domain" description="RNA-binding S4" evidence="6">
    <location>
        <begin position="8"/>
        <end position="71"/>
    </location>
</feature>
<keyword evidence="3" id="KW-0238">DNA-binding</keyword>
<dbReference type="GO" id="GO:0003727">
    <property type="term" value="F:single-stranded RNA binding"/>
    <property type="evidence" value="ECO:0007669"/>
    <property type="project" value="InterPro"/>
</dbReference>
<dbReference type="AlphaFoldDB" id="Q1H1V4"/>
<keyword evidence="7" id="KW-0346">Stress response</keyword>
<dbReference type="eggNOG" id="COG1188">
    <property type="taxonomic scope" value="Bacteria"/>
</dbReference>
<sequence>MSEQESKCRLDKWLWAARFFKTRSLASEAVDTGKVHVDGDRVKPAKEVRLGQRIHIRRKEMEVEVVVRGLSTQRRGAPEAALLYEETPESISRRENLTVTREHEHARRERGMGRPTKRQRRDIKKFTGIDW</sequence>
<name>Q1H1V4_METFK</name>
<dbReference type="GO" id="GO:0034605">
    <property type="term" value="P:cellular response to heat"/>
    <property type="evidence" value="ECO:0007669"/>
    <property type="project" value="InterPro"/>
</dbReference>
<dbReference type="PIRSF" id="PIRSF016821">
    <property type="entry name" value="HSP15"/>
    <property type="match status" value="1"/>
</dbReference>
<protein>
    <submittedName>
        <fullName evidence="7">Heat shock protein Hsp15</fullName>
    </submittedName>
</protein>
<keyword evidence="8" id="KW-1185">Reference proteome</keyword>
<evidence type="ECO:0000256" key="4">
    <source>
        <dbReference type="PROSITE-ProRule" id="PRU00182"/>
    </source>
</evidence>
<dbReference type="KEGG" id="mfa:Mfla_1265"/>
<dbReference type="Pfam" id="PF01479">
    <property type="entry name" value="S4"/>
    <property type="match status" value="1"/>
</dbReference>
<dbReference type="GO" id="GO:0003677">
    <property type="term" value="F:DNA binding"/>
    <property type="evidence" value="ECO:0007669"/>
    <property type="project" value="UniProtKB-KW"/>
</dbReference>
<dbReference type="PROSITE" id="PS50889">
    <property type="entry name" value="S4"/>
    <property type="match status" value="1"/>
</dbReference>
<evidence type="ECO:0000313" key="8">
    <source>
        <dbReference type="Proteomes" id="UP000002440"/>
    </source>
</evidence>
<evidence type="ECO:0000256" key="1">
    <source>
        <dbReference type="ARBA" id="ARBA00008396"/>
    </source>
</evidence>
<dbReference type="InterPro" id="IPR002942">
    <property type="entry name" value="S4_RNA-bd"/>
</dbReference>
<dbReference type="CDD" id="cd00165">
    <property type="entry name" value="S4"/>
    <property type="match status" value="1"/>
</dbReference>
<dbReference type="InterPro" id="IPR036986">
    <property type="entry name" value="S4_RNA-bd_sf"/>
</dbReference>
<evidence type="ECO:0000313" key="7">
    <source>
        <dbReference type="EMBL" id="ABE49533.1"/>
    </source>
</evidence>
<reference evidence="7 8" key="1">
    <citation type="submission" date="2006-03" db="EMBL/GenBank/DDBJ databases">
        <title>Complete sequence of Methylobacillus flagellatus KT.</title>
        <authorList>
            <consortium name="US DOE Joint Genome Institute"/>
            <person name="Copeland A."/>
            <person name="Lucas S."/>
            <person name="Lapidus A."/>
            <person name="Barry K."/>
            <person name="Detter J.C."/>
            <person name="Glavina del Rio T."/>
            <person name="Hammon N."/>
            <person name="Israni S."/>
            <person name="Dalin E."/>
            <person name="Tice H."/>
            <person name="Pitluck S."/>
            <person name="Brettin T."/>
            <person name="Bruce D."/>
            <person name="Han C."/>
            <person name="Tapia R."/>
            <person name="Saunders E."/>
            <person name="Gilna P."/>
            <person name="Schmutz J."/>
            <person name="Larimer F."/>
            <person name="Land M."/>
            <person name="Kyrpides N."/>
            <person name="Anderson I."/>
            <person name="Richardson P."/>
        </authorList>
    </citation>
    <scope>NUCLEOTIDE SEQUENCE [LARGE SCALE GENOMIC DNA]</scope>
    <source>
        <strain evidence="8">KT / ATCC 51484 / DSM 6875</strain>
    </source>
</reference>
<comment type="similarity">
    <text evidence="1">Belongs to the HSP15 family.</text>
</comment>
<feature type="compositionally biased region" description="Basic and acidic residues" evidence="5">
    <location>
        <begin position="94"/>
        <end position="112"/>
    </location>
</feature>
<feature type="region of interest" description="Disordered" evidence="5">
    <location>
        <begin position="94"/>
        <end position="131"/>
    </location>
</feature>
<evidence type="ECO:0000256" key="5">
    <source>
        <dbReference type="SAM" id="MobiDB-lite"/>
    </source>
</evidence>
<dbReference type="Gene3D" id="3.10.290.10">
    <property type="entry name" value="RNA-binding S4 domain"/>
    <property type="match status" value="1"/>
</dbReference>